<evidence type="ECO:0000256" key="2">
    <source>
        <dbReference type="ARBA" id="ARBA00023002"/>
    </source>
</evidence>
<dbReference type="Pfam" id="PF00106">
    <property type="entry name" value="adh_short"/>
    <property type="match status" value="1"/>
</dbReference>
<dbReference type="EMBL" id="SDPN01000041">
    <property type="protein sequence ID" value="RXZ67700.1"/>
    <property type="molecule type" value="Genomic_DNA"/>
</dbReference>
<dbReference type="OrthoDB" id="286404at2"/>
<dbReference type="Gene3D" id="3.40.50.720">
    <property type="entry name" value="NAD(P)-binding Rossmann-like Domain"/>
    <property type="match status" value="1"/>
</dbReference>
<proteinExistence type="inferred from homology"/>
<accession>A0A4Q2KT50</accession>
<sequence length="311" mass="33105">MPSNVGPHGRMWSRNRGFRRARLPGCVKRHNVDGRCTQEMRVVPSCASVLFLKRYKLFTDVRTDMRRLQGKRALVTGAAGALGQVICRRLVAEGADVVIVDLARDRAEALAAELGRSRAEAVAVDLTDFDAVGEALTAVQRERGVDILVNGAGGGAVVPFAELDAETWRTQLSRNLDTVFNVTRWVLPGMLDRRDGRIINIASIAAVSGGRLVRNASAYATAKAGVVGLTKALAIEVADRGVTVNALAPGAQATPGRDQDSAERRAALLDQIPTRLLGEPEHLAEAIVFLASPAAVNITGVILPLDGGHSI</sequence>
<comment type="similarity">
    <text evidence="1 3">Belongs to the short-chain dehydrogenases/reductases (SDR) family.</text>
</comment>
<dbReference type="PRINTS" id="PR00081">
    <property type="entry name" value="GDHRDH"/>
</dbReference>
<dbReference type="InterPro" id="IPR020904">
    <property type="entry name" value="Sc_DH/Rdtase_CS"/>
</dbReference>
<dbReference type="InterPro" id="IPR036291">
    <property type="entry name" value="NAD(P)-bd_dom_sf"/>
</dbReference>
<dbReference type="GO" id="GO:0032787">
    <property type="term" value="P:monocarboxylic acid metabolic process"/>
    <property type="evidence" value="ECO:0007669"/>
    <property type="project" value="UniProtKB-ARBA"/>
</dbReference>
<dbReference type="Proteomes" id="UP000293865">
    <property type="component" value="Unassembled WGS sequence"/>
</dbReference>
<dbReference type="PRINTS" id="PR00080">
    <property type="entry name" value="SDRFAMILY"/>
</dbReference>
<dbReference type="InterPro" id="IPR050259">
    <property type="entry name" value="SDR"/>
</dbReference>
<evidence type="ECO:0000256" key="1">
    <source>
        <dbReference type="ARBA" id="ARBA00006484"/>
    </source>
</evidence>
<keyword evidence="2" id="KW-0560">Oxidoreductase</keyword>
<dbReference type="AlphaFoldDB" id="A0A4Q2KT50"/>
<dbReference type="SUPFAM" id="SSF51735">
    <property type="entry name" value="NAD(P)-binding Rossmann-fold domains"/>
    <property type="match status" value="1"/>
</dbReference>
<gene>
    <name evidence="4" type="ORF">ESP51_16645</name>
</gene>
<evidence type="ECO:0000313" key="5">
    <source>
        <dbReference type="Proteomes" id="UP000293865"/>
    </source>
</evidence>
<protein>
    <submittedName>
        <fullName evidence="4">SDR family oxidoreductase</fullName>
    </submittedName>
</protein>
<dbReference type="FunFam" id="3.40.50.720:FF:000084">
    <property type="entry name" value="Short-chain dehydrogenase reductase"/>
    <property type="match status" value="1"/>
</dbReference>
<evidence type="ECO:0000313" key="4">
    <source>
        <dbReference type="EMBL" id="RXZ67700.1"/>
    </source>
</evidence>
<comment type="caution">
    <text evidence="4">The sequence shown here is derived from an EMBL/GenBank/DDBJ whole genome shotgun (WGS) entry which is preliminary data.</text>
</comment>
<reference evidence="4 5" key="1">
    <citation type="submission" date="2019-01" db="EMBL/GenBank/DDBJ databases">
        <title>Agromyces.</title>
        <authorList>
            <person name="Li J."/>
        </authorList>
    </citation>
    <scope>NUCLEOTIDE SEQUENCE [LARGE SCALE GENOMIC DNA]</scope>
    <source>
        <strain evidence="4 5">DSM 15934</strain>
    </source>
</reference>
<organism evidence="4 5">
    <name type="scientific">Agromyces albus</name>
    <dbReference type="NCBI Taxonomy" id="205332"/>
    <lineage>
        <taxon>Bacteria</taxon>
        <taxon>Bacillati</taxon>
        <taxon>Actinomycetota</taxon>
        <taxon>Actinomycetes</taxon>
        <taxon>Micrococcales</taxon>
        <taxon>Microbacteriaceae</taxon>
        <taxon>Agromyces</taxon>
    </lineage>
</organism>
<dbReference type="InterPro" id="IPR002347">
    <property type="entry name" value="SDR_fam"/>
</dbReference>
<dbReference type="PROSITE" id="PS00061">
    <property type="entry name" value="ADH_SHORT"/>
    <property type="match status" value="1"/>
</dbReference>
<evidence type="ECO:0000256" key="3">
    <source>
        <dbReference type="RuleBase" id="RU000363"/>
    </source>
</evidence>
<dbReference type="GO" id="GO:0016491">
    <property type="term" value="F:oxidoreductase activity"/>
    <property type="evidence" value="ECO:0007669"/>
    <property type="project" value="UniProtKB-KW"/>
</dbReference>
<dbReference type="PANTHER" id="PTHR42879">
    <property type="entry name" value="3-OXOACYL-(ACYL-CARRIER-PROTEIN) REDUCTASE"/>
    <property type="match status" value="1"/>
</dbReference>
<name>A0A4Q2KT50_9MICO</name>
<keyword evidence="5" id="KW-1185">Reference proteome</keyword>
<dbReference type="PANTHER" id="PTHR42879:SF2">
    <property type="entry name" value="3-OXOACYL-[ACYL-CARRIER-PROTEIN] REDUCTASE FABG"/>
    <property type="match status" value="1"/>
</dbReference>